<keyword evidence="2" id="KW-0805">Transcription regulation</keyword>
<dbReference type="SUPFAM" id="SSF46689">
    <property type="entry name" value="Homeodomain-like"/>
    <property type="match status" value="1"/>
</dbReference>
<dbReference type="GO" id="GO:0003700">
    <property type="term" value="F:DNA-binding transcription factor activity"/>
    <property type="evidence" value="ECO:0007669"/>
    <property type="project" value="UniProtKB-ARBA"/>
</dbReference>
<dbReference type="InterPro" id="IPR013572">
    <property type="entry name" value="Tscrpt_reg_MAATS_C"/>
</dbReference>
<protein>
    <submittedName>
        <fullName evidence="7">Putative acrEF/envCD operon repressor</fullName>
    </submittedName>
</protein>
<proteinExistence type="predicted"/>
<evidence type="ECO:0000256" key="2">
    <source>
        <dbReference type="ARBA" id="ARBA00023015"/>
    </source>
</evidence>
<dbReference type="GO" id="GO:0009410">
    <property type="term" value="P:response to xenobiotic stimulus"/>
    <property type="evidence" value="ECO:0007669"/>
    <property type="project" value="UniProtKB-ARBA"/>
</dbReference>
<name>H5V5N3_ATLHE</name>
<dbReference type="FunFam" id="1.10.357.10:FF:000003">
    <property type="entry name" value="HTH-type transcriptional regulator AcrR"/>
    <property type="match status" value="1"/>
</dbReference>
<dbReference type="AlphaFoldDB" id="H5V5N3"/>
<dbReference type="InterPro" id="IPR036271">
    <property type="entry name" value="Tet_transcr_reg_TetR-rel_C_sf"/>
</dbReference>
<dbReference type="InterPro" id="IPR050624">
    <property type="entry name" value="HTH-type_Tx_Regulator"/>
</dbReference>
<evidence type="ECO:0000256" key="1">
    <source>
        <dbReference type="ARBA" id="ARBA00022491"/>
    </source>
</evidence>
<dbReference type="PROSITE" id="PS01081">
    <property type="entry name" value="HTH_TETR_1"/>
    <property type="match status" value="1"/>
</dbReference>
<dbReference type="Proteomes" id="UP000010297">
    <property type="component" value="Unassembled WGS sequence"/>
</dbReference>
<dbReference type="GO" id="GO:0003677">
    <property type="term" value="F:DNA binding"/>
    <property type="evidence" value="ECO:0007669"/>
    <property type="project" value="UniProtKB-UniRule"/>
</dbReference>
<organism evidence="7 8">
    <name type="scientific">Atlantibacter hermannii NBRC 105704</name>
    <dbReference type="NCBI Taxonomy" id="1115512"/>
    <lineage>
        <taxon>Bacteria</taxon>
        <taxon>Pseudomonadati</taxon>
        <taxon>Pseudomonadota</taxon>
        <taxon>Gammaproteobacteria</taxon>
        <taxon>Enterobacterales</taxon>
        <taxon>Enterobacteriaceae</taxon>
        <taxon>Atlantibacter</taxon>
    </lineage>
</organism>
<dbReference type="InterPro" id="IPR023772">
    <property type="entry name" value="DNA-bd_HTH_TetR-type_CS"/>
</dbReference>
<gene>
    <name evidence="7" type="primary">envR</name>
    <name evidence="7" type="ORF">EH105704_13_00780</name>
</gene>
<sequence>MRKTKLDSMRTRQLLIDTAIQEFARRGVSSTTLTDIADAAHVTRGAIYWHFSSKAELFNEIWKQQVELKEEIAVNNMTEDDSDPLTALRQKLITLLKTVATDPKYRALMEILYHKCEFTEDMITECEIKDITCFDRQSMAAALQRCIDSGQISATLNINVAIILLQSCLNGIISDWLSQPDSFNLFSLVDILVDNMLKMILAEPQQKQTEQSRRHRSVNQAYI</sequence>
<evidence type="ECO:0000313" key="7">
    <source>
        <dbReference type="EMBL" id="GAB53291.1"/>
    </source>
</evidence>
<dbReference type="GeneID" id="92830227"/>
<keyword evidence="1" id="KW-0678">Repressor</keyword>
<keyword evidence="8" id="KW-1185">Reference proteome</keyword>
<accession>H5V5N3</accession>
<feature type="DNA-binding region" description="H-T-H motif" evidence="5">
    <location>
        <begin position="32"/>
        <end position="51"/>
    </location>
</feature>
<keyword evidence="4" id="KW-0804">Transcription</keyword>
<keyword evidence="3 5" id="KW-0238">DNA-binding</keyword>
<dbReference type="PANTHER" id="PTHR43479:SF11">
    <property type="entry name" value="ACREF_ENVCD OPERON REPRESSOR-RELATED"/>
    <property type="match status" value="1"/>
</dbReference>
<dbReference type="GO" id="GO:0045892">
    <property type="term" value="P:negative regulation of DNA-templated transcription"/>
    <property type="evidence" value="ECO:0007669"/>
    <property type="project" value="UniProtKB-ARBA"/>
</dbReference>
<dbReference type="SUPFAM" id="SSF48498">
    <property type="entry name" value="Tetracyclin repressor-like, C-terminal domain"/>
    <property type="match status" value="1"/>
</dbReference>
<dbReference type="Pfam" id="PF00440">
    <property type="entry name" value="TetR_N"/>
    <property type="match status" value="1"/>
</dbReference>
<evidence type="ECO:0000256" key="4">
    <source>
        <dbReference type="ARBA" id="ARBA00023163"/>
    </source>
</evidence>
<dbReference type="eggNOG" id="COG1309">
    <property type="taxonomic scope" value="Bacteria"/>
</dbReference>
<evidence type="ECO:0000313" key="8">
    <source>
        <dbReference type="Proteomes" id="UP000010297"/>
    </source>
</evidence>
<dbReference type="EMBL" id="BAFF01000013">
    <property type="protein sequence ID" value="GAB53291.1"/>
    <property type="molecule type" value="Genomic_DNA"/>
</dbReference>
<dbReference type="Pfam" id="PF08361">
    <property type="entry name" value="TetR_C_2"/>
    <property type="match status" value="1"/>
</dbReference>
<dbReference type="PANTHER" id="PTHR43479">
    <property type="entry name" value="ACREF/ENVCD OPERON REPRESSOR-RELATED"/>
    <property type="match status" value="1"/>
</dbReference>
<feature type="domain" description="HTH tetR-type" evidence="6">
    <location>
        <begin position="9"/>
        <end position="69"/>
    </location>
</feature>
<dbReference type="RefSeq" id="WP_002437503.1">
    <property type="nucleotide sequence ID" value="NZ_BAFF01000013.1"/>
</dbReference>
<reference evidence="7 8" key="1">
    <citation type="submission" date="2012-02" db="EMBL/GenBank/DDBJ databases">
        <title>Whole genome shotgun sequence of Escherichia hermannii NBRC 105704.</title>
        <authorList>
            <person name="Yoshida I."/>
            <person name="Hosoyama A."/>
            <person name="Tsuchikane K."/>
            <person name="Katsumata H."/>
            <person name="Yamazaki S."/>
            <person name="Fujita N."/>
        </authorList>
    </citation>
    <scope>NUCLEOTIDE SEQUENCE [LARGE SCALE GENOMIC DNA]</scope>
    <source>
        <strain evidence="7 8">NBRC 105704</strain>
    </source>
</reference>
<comment type="caution">
    <text evidence="7">The sequence shown here is derived from an EMBL/GenBank/DDBJ whole genome shotgun (WGS) entry which is preliminary data.</text>
</comment>
<evidence type="ECO:0000256" key="3">
    <source>
        <dbReference type="ARBA" id="ARBA00023125"/>
    </source>
</evidence>
<dbReference type="Gene3D" id="1.10.357.10">
    <property type="entry name" value="Tetracycline Repressor, domain 2"/>
    <property type="match status" value="1"/>
</dbReference>
<dbReference type="InterPro" id="IPR009057">
    <property type="entry name" value="Homeodomain-like_sf"/>
</dbReference>
<dbReference type="InterPro" id="IPR001647">
    <property type="entry name" value="HTH_TetR"/>
</dbReference>
<evidence type="ECO:0000259" key="6">
    <source>
        <dbReference type="PROSITE" id="PS50977"/>
    </source>
</evidence>
<evidence type="ECO:0000256" key="5">
    <source>
        <dbReference type="PROSITE-ProRule" id="PRU00335"/>
    </source>
</evidence>
<dbReference type="PROSITE" id="PS50977">
    <property type="entry name" value="HTH_TETR_2"/>
    <property type="match status" value="1"/>
</dbReference>
<dbReference type="PRINTS" id="PR00455">
    <property type="entry name" value="HTHTETR"/>
</dbReference>